<protein>
    <recommendedName>
        <fullName evidence="2">SGNH hydrolase-type esterase domain-containing protein</fullName>
    </recommendedName>
</protein>
<dbReference type="InterPro" id="IPR013830">
    <property type="entry name" value="SGNH_hydro"/>
</dbReference>
<keyword evidence="1" id="KW-0732">Signal</keyword>
<evidence type="ECO:0000313" key="3">
    <source>
        <dbReference type="EMBL" id="CAF1361463.1"/>
    </source>
</evidence>
<evidence type="ECO:0000259" key="2">
    <source>
        <dbReference type="Pfam" id="PF13472"/>
    </source>
</evidence>
<sequence length="237" mass="25084">MLAAFFALLLCQLIVGSYQQQTAKFLIGLGDSATAAGTAGGYPVSYPIVAANLLGWSVRNVARDGVKMSAIAGQLNSVKPILSNVTHVVVTIGGNDMGLVGAFNQIITKNNYTAVAAKVTGLKPNWISTYKSIKAAVLPTTKVYAIPYVDVVSTGNKIPNEADAHRLVKHLSETVKEAATVAGIGFIEAVTTAFAGHEIFSVDPYADDYFHPKNAVHANKKGYARVGEVVANYLRSE</sequence>
<dbReference type="Proteomes" id="UP000663852">
    <property type="component" value="Unassembled WGS sequence"/>
</dbReference>
<keyword evidence="5" id="KW-1185">Reference proteome</keyword>
<dbReference type="EMBL" id="CAJNOJ010000275">
    <property type="protein sequence ID" value="CAF1361463.1"/>
    <property type="molecule type" value="Genomic_DNA"/>
</dbReference>
<proteinExistence type="predicted"/>
<organism evidence="4 5">
    <name type="scientific">Adineta ricciae</name>
    <name type="common">Rotifer</name>
    <dbReference type="NCBI Taxonomy" id="249248"/>
    <lineage>
        <taxon>Eukaryota</taxon>
        <taxon>Metazoa</taxon>
        <taxon>Spiralia</taxon>
        <taxon>Gnathifera</taxon>
        <taxon>Rotifera</taxon>
        <taxon>Eurotatoria</taxon>
        <taxon>Bdelloidea</taxon>
        <taxon>Adinetida</taxon>
        <taxon>Adinetidae</taxon>
        <taxon>Adineta</taxon>
    </lineage>
</organism>
<accession>A0A815R5G2</accession>
<feature type="chain" id="PRO_5035606957" description="SGNH hydrolase-type esterase domain-containing protein" evidence="1">
    <location>
        <begin position="20"/>
        <end position="237"/>
    </location>
</feature>
<evidence type="ECO:0000256" key="1">
    <source>
        <dbReference type="SAM" id="SignalP"/>
    </source>
</evidence>
<gene>
    <name evidence="3" type="ORF">EDS130_LOCUS33844</name>
    <name evidence="4" type="ORF">XAT740_LOCUS38038</name>
</gene>
<name>A0A815R5G2_ADIRI</name>
<dbReference type="Gene3D" id="3.40.50.1110">
    <property type="entry name" value="SGNH hydrolase"/>
    <property type="match status" value="1"/>
</dbReference>
<feature type="signal peptide" evidence="1">
    <location>
        <begin position="1"/>
        <end position="19"/>
    </location>
</feature>
<reference evidence="4" key="1">
    <citation type="submission" date="2021-02" db="EMBL/GenBank/DDBJ databases">
        <authorList>
            <person name="Nowell W R."/>
        </authorList>
    </citation>
    <scope>NUCLEOTIDE SEQUENCE</scope>
</reference>
<dbReference type="Proteomes" id="UP000663828">
    <property type="component" value="Unassembled WGS sequence"/>
</dbReference>
<dbReference type="InterPro" id="IPR036514">
    <property type="entry name" value="SGNH_hydro_sf"/>
</dbReference>
<dbReference type="EMBL" id="CAJNOR010004063">
    <property type="protein sequence ID" value="CAF1472041.1"/>
    <property type="molecule type" value="Genomic_DNA"/>
</dbReference>
<dbReference type="OrthoDB" id="10022772at2759"/>
<evidence type="ECO:0000313" key="5">
    <source>
        <dbReference type="Proteomes" id="UP000663828"/>
    </source>
</evidence>
<comment type="caution">
    <text evidence="4">The sequence shown here is derived from an EMBL/GenBank/DDBJ whole genome shotgun (WGS) entry which is preliminary data.</text>
</comment>
<dbReference type="SUPFAM" id="SSF52266">
    <property type="entry name" value="SGNH hydrolase"/>
    <property type="match status" value="1"/>
</dbReference>
<dbReference type="Pfam" id="PF13472">
    <property type="entry name" value="Lipase_GDSL_2"/>
    <property type="match status" value="1"/>
</dbReference>
<evidence type="ECO:0000313" key="4">
    <source>
        <dbReference type="EMBL" id="CAF1472041.1"/>
    </source>
</evidence>
<dbReference type="AlphaFoldDB" id="A0A815R5G2"/>
<feature type="domain" description="SGNH hydrolase-type esterase" evidence="2">
    <location>
        <begin position="29"/>
        <end position="223"/>
    </location>
</feature>